<evidence type="ECO:0000313" key="2">
    <source>
        <dbReference type="Proteomes" id="UP001156627"/>
    </source>
</evidence>
<reference evidence="2" key="1">
    <citation type="journal article" date="2019" name="Int. J. Syst. Evol. Microbiol.">
        <title>The Global Catalogue of Microorganisms (GCM) 10K type strain sequencing project: providing services to taxonomists for standard genome sequencing and annotation.</title>
        <authorList>
            <consortium name="The Broad Institute Genomics Platform"/>
            <consortium name="The Broad Institute Genome Sequencing Center for Infectious Disease"/>
            <person name="Wu L."/>
            <person name="Ma J."/>
        </authorList>
    </citation>
    <scope>NUCLEOTIDE SEQUENCE [LARGE SCALE GENOMIC DNA]</scope>
    <source>
        <strain evidence="2">NBRC 111981</strain>
    </source>
</reference>
<accession>A0ABQ5X969</accession>
<dbReference type="RefSeq" id="WP_404649481.1">
    <property type="nucleotide sequence ID" value="NZ_BSOA01000003.1"/>
</dbReference>
<organism evidence="1 2">
    <name type="scientific">Dyella flagellata</name>
    <dbReference type="NCBI Taxonomy" id="1867833"/>
    <lineage>
        <taxon>Bacteria</taxon>
        <taxon>Pseudomonadati</taxon>
        <taxon>Pseudomonadota</taxon>
        <taxon>Gammaproteobacteria</taxon>
        <taxon>Lysobacterales</taxon>
        <taxon>Rhodanobacteraceae</taxon>
        <taxon>Dyella</taxon>
    </lineage>
</organism>
<dbReference type="Proteomes" id="UP001156627">
    <property type="component" value="Unassembled WGS sequence"/>
</dbReference>
<dbReference type="Pfam" id="PF04365">
    <property type="entry name" value="BrnT_toxin"/>
    <property type="match status" value="1"/>
</dbReference>
<dbReference type="InterPro" id="IPR007460">
    <property type="entry name" value="BrnT_toxin"/>
</dbReference>
<protein>
    <submittedName>
        <fullName evidence="1">Membrane protein</fullName>
    </submittedName>
</protein>
<dbReference type="InterPro" id="IPR038573">
    <property type="entry name" value="BrnT_sf"/>
</dbReference>
<name>A0ABQ5X969_9GAMM</name>
<dbReference type="Gene3D" id="3.10.450.530">
    <property type="entry name" value="Ribonuclease toxin, BrnT, of type II toxin-antitoxin system"/>
    <property type="match status" value="1"/>
</dbReference>
<keyword evidence="2" id="KW-1185">Reference proteome</keyword>
<proteinExistence type="predicted"/>
<sequence length="97" mass="11324">MPITWDPNKDQKNRRAHKLSFDLAQHVFEDPLCRTSDSYEENGELRYDTIGSLFGQTVVIVSHTIEWIDSVEHIRIISARKADSSERRNYESDPTYP</sequence>
<gene>
    <name evidence="1" type="ORF">GCM10007898_07140</name>
</gene>
<comment type="caution">
    <text evidence="1">The sequence shown here is derived from an EMBL/GenBank/DDBJ whole genome shotgun (WGS) entry which is preliminary data.</text>
</comment>
<dbReference type="EMBL" id="BSOA01000003">
    <property type="protein sequence ID" value="GLQ87148.1"/>
    <property type="molecule type" value="Genomic_DNA"/>
</dbReference>
<evidence type="ECO:0000313" key="1">
    <source>
        <dbReference type="EMBL" id="GLQ87148.1"/>
    </source>
</evidence>